<sequence length="247" mass="27729">MKRYFILIFCFSLICGLKSANALELRVSSISYPPLVEDEQKGIVVALTNAALAETSYEATFRLYPWARALNFAVKGRSDAITPVFKSEEREKNLLFHQTPLFSLDMMLFRPHFKGDEFEGTVASISNSRVAFIVGTQLNADFDAAKTDGRLIPIFVNSLDQQMKLLKAERVDYVVAEQYAGKKKLHELGLSKDIKTSRIPITSNPIYIALSKKSSTSLTPHQIDKAIAKIQKNGRYQKILESYLSAP</sequence>
<evidence type="ECO:0000256" key="1">
    <source>
        <dbReference type="ARBA" id="ARBA00022729"/>
    </source>
</evidence>
<dbReference type="AlphaFoldDB" id="A0A1C3RDX1"/>
<reference evidence="4 5" key="1">
    <citation type="submission" date="2016-07" db="EMBL/GenBank/DDBJ databases">
        <authorList>
            <person name="Lefevre C.T."/>
        </authorList>
    </citation>
    <scope>NUCLEOTIDE SEQUENCE [LARGE SCALE GENOMIC DNA]</scope>
    <source>
        <strain evidence="4">PR1</strain>
    </source>
</reference>
<evidence type="ECO:0000259" key="3">
    <source>
        <dbReference type="Pfam" id="PF00497"/>
    </source>
</evidence>
<proteinExistence type="predicted"/>
<dbReference type="InterPro" id="IPR001638">
    <property type="entry name" value="Solute-binding_3/MltF_N"/>
</dbReference>
<dbReference type="Pfam" id="PF00497">
    <property type="entry name" value="SBP_bac_3"/>
    <property type="match status" value="1"/>
</dbReference>
<name>A0A1C3RDX1_9PROT</name>
<dbReference type="SUPFAM" id="SSF53850">
    <property type="entry name" value="Periplasmic binding protein-like II"/>
    <property type="match status" value="1"/>
</dbReference>
<feature type="signal peptide" evidence="2">
    <location>
        <begin position="1"/>
        <end position="22"/>
    </location>
</feature>
<keyword evidence="1 2" id="KW-0732">Signal</keyword>
<feature type="domain" description="Solute-binding protein family 3/N-terminal" evidence="3">
    <location>
        <begin position="31"/>
        <end position="245"/>
    </location>
</feature>
<evidence type="ECO:0000313" key="5">
    <source>
        <dbReference type="Proteomes" id="UP000231658"/>
    </source>
</evidence>
<feature type="chain" id="PRO_5008680644" description="Solute-binding protein family 3/N-terminal domain-containing protein" evidence="2">
    <location>
        <begin position="23"/>
        <end position="247"/>
    </location>
</feature>
<dbReference type="PANTHER" id="PTHR35936:SF25">
    <property type="entry name" value="ABC TRANSPORTER SUBSTRATE-BINDING PROTEIN"/>
    <property type="match status" value="1"/>
</dbReference>
<dbReference type="OrthoDB" id="7354650at2"/>
<dbReference type="PANTHER" id="PTHR35936">
    <property type="entry name" value="MEMBRANE-BOUND LYTIC MUREIN TRANSGLYCOSYLASE F"/>
    <property type="match status" value="1"/>
</dbReference>
<organism evidence="4 5">
    <name type="scientific">Candidatus Terasakiella magnetica</name>
    <dbReference type="NCBI Taxonomy" id="1867952"/>
    <lineage>
        <taxon>Bacteria</taxon>
        <taxon>Pseudomonadati</taxon>
        <taxon>Pseudomonadota</taxon>
        <taxon>Alphaproteobacteria</taxon>
        <taxon>Rhodospirillales</taxon>
        <taxon>Terasakiellaceae</taxon>
        <taxon>Terasakiella</taxon>
    </lineage>
</organism>
<dbReference type="RefSeq" id="WP_069186182.1">
    <property type="nucleotide sequence ID" value="NZ_FLYE01000002.1"/>
</dbReference>
<keyword evidence="5" id="KW-1185">Reference proteome</keyword>
<dbReference type="Proteomes" id="UP000231658">
    <property type="component" value="Unassembled WGS sequence"/>
</dbReference>
<protein>
    <recommendedName>
        <fullName evidence="3">Solute-binding protein family 3/N-terminal domain-containing protein</fullName>
    </recommendedName>
</protein>
<evidence type="ECO:0000313" key="4">
    <source>
        <dbReference type="EMBL" id="SCA55469.1"/>
    </source>
</evidence>
<dbReference type="STRING" id="1867952.MTBPR1_100110"/>
<accession>A0A1C3RDX1</accession>
<dbReference type="Gene3D" id="3.40.190.10">
    <property type="entry name" value="Periplasmic binding protein-like II"/>
    <property type="match status" value="2"/>
</dbReference>
<gene>
    <name evidence="4" type="ORF">MTBPR1_100110</name>
</gene>
<dbReference type="EMBL" id="FLYE01000002">
    <property type="protein sequence ID" value="SCA55469.1"/>
    <property type="molecule type" value="Genomic_DNA"/>
</dbReference>
<evidence type="ECO:0000256" key="2">
    <source>
        <dbReference type="SAM" id="SignalP"/>
    </source>
</evidence>